<protein>
    <submittedName>
        <fullName evidence="1">Uncharacterized protein</fullName>
    </submittedName>
</protein>
<dbReference type="Proteomes" id="UP000800200">
    <property type="component" value="Unassembled WGS sequence"/>
</dbReference>
<name>A0A6A6E2H5_9PEZI</name>
<dbReference type="EMBL" id="ML994639">
    <property type="protein sequence ID" value="KAF2184106.1"/>
    <property type="molecule type" value="Genomic_DNA"/>
</dbReference>
<accession>A0A6A6E2H5</accession>
<gene>
    <name evidence="1" type="ORF">K469DRAFT_710013</name>
</gene>
<organism evidence="1 2">
    <name type="scientific">Zopfia rhizophila CBS 207.26</name>
    <dbReference type="NCBI Taxonomy" id="1314779"/>
    <lineage>
        <taxon>Eukaryota</taxon>
        <taxon>Fungi</taxon>
        <taxon>Dikarya</taxon>
        <taxon>Ascomycota</taxon>
        <taxon>Pezizomycotina</taxon>
        <taxon>Dothideomycetes</taxon>
        <taxon>Dothideomycetes incertae sedis</taxon>
        <taxon>Zopfiaceae</taxon>
        <taxon>Zopfia</taxon>
    </lineage>
</organism>
<sequence>MKPLKSGSICNSLRFSAGPMHILATRGRMILLLLSVEEAESSFFVGKAVNLEQVVAELILSSSSDPQPQLFEWVKSAFGVPPRVHRELATQSGLHKSLDVEFIGLVSLL</sequence>
<keyword evidence="2" id="KW-1185">Reference proteome</keyword>
<dbReference type="AlphaFoldDB" id="A0A6A6E2H5"/>
<evidence type="ECO:0000313" key="1">
    <source>
        <dbReference type="EMBL" id="KAF2184106.1"/>
    </source>
</evidence>
<proteinExistence type="predicted"/>
<evidence type="ECO:0000313" key="2">
    <source>
        <dbReference type="Proteomes" id="UP000800200"/>
    </source>
</evidence>
<reference evidence="1" key="1">
    <citation type="journal article" date="2020" name="Stud. Mycol.">
        <title>101 Dothideomycetes genomes: a test case for predicting lifestyles and emergence of pathogens.</title>
        <authorList>
            <person name="Haridas S."/>
            <person name="Albert R."/>
            <person name="Binder M."/>
            <person name="Bloem J."/>
            <person name="Labutti K."/>
            <person name="Salamov A."/>
            <person name="Andreopoulos B."/>
            <person name="Baker S."/>
            <person name="Barry K."/>
            <person name="Bills G."/>
            <person name="Bluhm B."/>
            <person name="Cannon C."/>
            <person name="Castanera R."/>
            <person name="Culley D."/>
            <person name="Daum C."/>
            <person name="Ezra D."/>
            <person name="Gonzalez J."/>
            <person name="Henrissat B."/>
            <person name="Kuo A."/>
            <person name="Liang C."/>
            <person name="Lipzen A."/>
            <person name="Lutzoni F."/>
            <person name="Magnuson J."/>
            <person name="Mondo S."/>
            <person name="Nolan M."/>
            <person name="Ohm R."/>
            <person name="Pangilinan J."/>
            <person name="Park H.-J."/>
            <person name="Ramirez L."/>
            <person name="Alfaro M."/>
            <person name="Sun H."/>
            <person name="Tritt A."/>
            <person name="Yoshinaga Y."/>
            <person name="Zwiers L.-H."/>
            <person name="Turgeon B."/>
            <person name="Goodwin S."/>
            <person name="Spatafora J."/>
            <person name="Crous P."/>
            <person name="Grigoriev I."/>
        </authorList>
    </citation>
    <scope>NUCLEOTIDE SEQUENCE</scope>
    <source>
        <strain evidence="1">CBS 207.26</strain>
    </source>
</reference>